<organism evidence="1 2">
    <name type="scientific">[Candida] jaroonii</name>
    <dbReference type="NCBI Taxonomy" id="467808"/>
    <lineage>
        <taxon>Eukaryota</taxon>
        <taxon>Fungi</taxon>
        <taxon>Dikarya</taxon>
        <taxon>Ascomycota</taxon>
        <taxon>Saccharomycotina</taxon>
        <taxon>Pichiomycetes</taxon>
        <taxon>Debaryomycetaceae</taxon>
        <taxon>Yamadazyma</taxon>
    </lineage>
</organism>
<comment type="caution">
    <text evidence="1">The sequence shown here is derived from an EMBL/GenBank/DDBJ whole genome shotgun (WGS) entry which is preliminary data.</text>
</comment>
<dbReference type="Proteomes" id="UP001152531">
    <property type="component" value="Unassembled WGS sequence"/>
</dbReference>
<protein>
    <submittedName>
        <fullName evidence="1">37S ribosomal protein S28, mitochondrial</fullName>
    </submittedName>
</protein>
<keyword evidence="1" id="KW-0689">Ribosomal protein</keyword>
<evidence type="ECO:0000313" key="2">
    <source>
        <dbReference type="Proteomes" id="UP001152531"/>
    </source>
</evidence>
<accession>A0ACA9Y7J9</accession>
<sequence length="305" mass="35887">MNSIGFYRSFSVSATILAERLSPKWAAKQIVPENASRSKLASLKRKEKRWKRQIIRDINNFKQHKLKNIQFKVDPVLGDANNGFIKRVNQEIQDLSNLSFGYKRDEVEKLLFGVEKSNLNMNLNSSGSVYDNLIKAEENKRKSVLTILNLKNSNNKERKKIAVERAVQEFARNEGDTGSPEVQAAVLTVKIHLGMQHVKQMFKDKVHIQHVRELVQQRQRILKYLKKTRPEDYFYCIEKLGLTDDVIIREFNMDKQYFQDYKIWGDKKLIKLSEKQKKREEKYTALEKKITEYNELAKKKYDLLS</sequence>
<dbReference type="EMBL" id="CALSDN010000004">
    <property type="protein sequence ID" value="CAH6720697.1"/>
    <property type="molecule type" value="Genomic_DNA"/>
</dbReference>
<reference evidence="1" key="1">
    <citation type="submission" date="2022-06" db="EMBL/GenBank/DDBJ databases">
        <authorList>
            <person name="Legras J.-L."/>
            <person name="Devillers H."/>
            <person name="Grondin C."/>
        </authorList>
    </citation>
    <scope>NUCLEOTIDE SEQUENCE</scope>
    <source>
        <strain evidence="1">CLIB 1444</strain>
    </source>
</reference>
<keyword evidence="1" id="KW-0687">Ribonucleoprotein</keyword>
<gene>
    <name evidence="1" type="ORF">CLIB1444_04S05886</name>
</gene>
<name>A0ACA9Y7J9_9ASCO</name>
<proteinExistence type="predicted"/>
<keyword evidence="2" id="KW-1185">Reference proteome</keyword>
<evidence type="ECO:0000313" key="1">
    <source>
        <dbReference type="EMBL" id="CAH6720697.1"/>
    </source>
</evidence>